<name>A0A5B7G3I1_PORTR</name>
<evidence type="ECO:0000313" key="1">
    <source>
        <dbReference type="EMBL" id="MPC54411.1"/>
    </source>
</evidence>
<dbReference type="Proteomes" id="UP000324222">
    <property type="component" value="Unassembled WGS sequence"/>
</dbReference>
<comment type="caution">
    <text evidence="1">The sequence shown here is derived from an EMBL/GenBank/DDBJ whole genome shotgun (WGS) entry which is preliminary data.</text>
</comment>
<dbReference type="EMBL" id="VSRR010012334">
    <property type="protein sequence ID" value="MPC54411.1"/>
    <property type="molecule type" value="Genomic_DNA"/>
</dbReference>
<keyword evidence="2" id="KW-1185">Reference proteome</keyword>
<organism evidence="1 2">
    <name type="scientific">Portunus trituberculatus</name>
    <name type="common">Swimming crab</name>
    <name type="synonym">Neptunus trituberculatus</name>
    <dbReference type="NCBI Taxonomy" id="210409"/>
    <lineage>
        <taxon>Eukaryota</taxon>
        <taxon>Metazoa</taxon>
        <taxon>Ecdysozoa</taxon>
        <taxon>Arthropoda</taxon>
        <taxon>Crustacea</taxon>
        <taxon>Multicrustacea</taxon>
        <taxon>Malacostraca</taxon>
        <taxon>Eumalacostraca</taxon>
        <taxon>Eucarida</taxon>
        <taxon>Decapoda</taxon>
        <taxon>Pleocyemata</taxon>
        <taxon>Brachyura</taxon>
        <taxon>Eubrachyura</taxon>
        <taxon>Portunoidea</taxon>
        <taxon>Portunidae</taxon>
        <taxon>Portuninae</taxon>
        <taxon>Portunus</taxon>
    </lineage>
</organism>
<sequence length="84" mass="8827">MSRYSQRESAVGPARVAITPAVCLSQIIAAVSRASPPLAYPNCPLKPYDGASLPLPASLLPCPLASLPPCLPPPPPPPRKQKYL</sequence>
<proteinExistence type="predicted"/>
<dbReference type="AlphaFoldDB" id="A0A5B7G3I1"/>
<accession>A0A5B7G3I1</accession>
<protein>
    <submittedName>
        <fullName evidence="1">Uncharacterized protein</fullName>
    </submittedName>
</protein>
<reference evidence="1 2" key="1">
    <citation type="submission" date="2019-05" db="EMBL/GenBank/DDBJ databases">
        <title>Another draft genome of Portunus trituberculatus and its Hox gene families provides insights of decapod evolution.</title>
        <authorList>
            <person name="Jeong J.-H."/>
            <person name="Song I."/>
            <person name="Kim S."/>
            <person name="Choi T."/>
            <person name="Kim D."/>
            <person name="Ryu S."/>
            <person name="Kim W."/>
        </authorList>
    </citation>
    <scope>NUCLEOTIDE SEQUENCE [LARGE SCALE GENOMIC DNA]</scope>
    <source>
        <tissue evidence="1">Muscle</tissue>
    </source>
</reference>
<evidence type="ECO:0000313" key="2">
    <source>
        <dbReference type="Proteomes" id="UP000324222"/>
    </source>
</evidence>
<gene>
    <name evidence="1" type="ORF">E2C01_048327</name>
</gene>